<evidence type="ECO:0000313" key="2">
    <source>
        <dbReference type="Proteomes" id="UP000728185"/>
    </source>
</evidence>
<evidence type="ECO:0000313" key="1">
    <source>
        <dbReference type="EMBL" id="KAA0196020.1"/>
    </source>
</evidence>
<dbReference type="EMBL" id="LUCM01003283">
    <property type="protein sequence ID" value="KAA0196020.1"/>
    <property type="molecule type" value="Genomic_DNA"/>
</dbReference>
<gene>
    <name evidence="1" type="ORF">FBUS_04970</name>
</gene>
<feature type="non-terminal residue" evidence="1">
    <location>
        <position position="1"/>
    </location>
</feature>
<accession>A0A8E0S096</accession>
<proteinExistence type="predicted"/>
<dbReference type="Proteomes" id="UP000728185">
    <property type="component" value="Unassembled WGS sequence"/>
</dbReference>
<sequence>AQITCYECTDCPKPFSSTGTGVTSKNTCKYCKTENTYDQNGALTKADRTCVSTATACTDTLTGTTTGVSEVKCCRWNSCNKGSRLGPILSVASALLLGSVYTLV</sequence>
<name>A0A8E0S096_9TREM</name>
<comment type="caution">
    <text evidence="1">The sequence shown here is derived from an EMBL/GenBank/DDBJ whole genome shotgun (WGS) entry which is preliminary data.</text>
</comment>
<dbReference type="AlphaFoldDB" id="A0A8E0S096"/>
<organism evidence="1 2">
    <name type="scientific">Fasciolopsis buskii</name>
    <dbReference type="NCBI Taxonomy" id="27845"/>
    <lineage>
        <taxon>Eukaryota</taxon>
        <taxon>Metazoa</taxon>
        <taxon>Spiralia</taxon>
        <taxon>Lophotrochozoa</taxon>
        <taxon>Platyhelminthes</taxon>
        <taxon>Trematoda</taxon>
        <taxon>Digenea</taxon>
        <taxon>Plagiorchiida</taxon>
        <taxon>Echinostomata</taxon>
        <taxon>Echinostomatoidea</taxon>
        <taxon>Fasciolidae</taxon>
        <taxon>Fasciolopsis</taxon>
    </lineage>
</organism>
<dbReference type="OrthoDB" id="10433417at2759"/>
<protein>
    <submittedName>
        <fullName evidence="1">Uncharacterized protein</fullName>
    </submittedName>
</protein>
<keyword evidence="2" id="KW-1185">Reference proteome</keyword>
<reference evidence="1" key="1">
    <citation type="submission" date="2019-05" db="EMBL/GenBank/DDBJ databases">
        <title>Annotation for the trematode Fasciolopsis buski.</title>
        <authorList>
            <person name="Choi Y.-J."/>
        </authorList>
    </citation>
    <scope>NUCLEOTIDE SEQUENCE</scope>
    <source>
        <strain evidence="1">HT</strain>
        <tissue evidence="1">Whole worm</tissue>
    </source>
</reference>